<accession>A0A2K8U6X0</accession>
<evidence type="ECO:0000256" key="2">
    <source>
        <dbReference type="ARBA" id="ARBA00022475"/>
    </source>
</evidence>
<dbReference type="EMBL" id="CP020370">
    <property type="protein sequence ID" value="AUB81342.1"/>
    <property type="molecule type" value="Genomic_DNA"/>
</dbReference>
<keyword evidence="3 6" id="KW-0812">Transmembrane</keyword>
<keyword evidence="8" id="KW-1185">Reference proteome</keyword>
<feature type="transmembrane region" description="Helical" evidence="6">
    <location>
        <begin position="28"/>
        <end position="46"/>
    </location>
</feature>
<keyword evidence="2" id="KW-1003">Cell membrane</keyword>
<sequence>MVEALTLILICQFAGEVAVLVTGLPVPGPVLGMLLLLAWLWCSGGVSERVGRTADTLLANLSLLFVPAGVGVMIHWERVRDQWAAITTALILGTLITLAVTALTMAGMQRLLARRREGGDE</sequence>
<keyword evidence="5 6" id="KW-0472">Membrane</keyword>
<evidence type="ECO:0000256" key="4">
    <source>
        <dbReference type="ARBA" id="ARBA00022989"/>
    </source>
</evidence>
<gene>
    <name evidence="7" type="ORF">THSYN_10530</name>
</gene>
<dbReference type="AlphaFoldDB" id="A0A2K8U6X0"/>
<dbReference type="OrthoDB" id="385012at2"/>
<organism evidence="7 8">
    <name type="scientific">Candidatus Thiodictyon syntrophicum</name>
    <dbReference type="NCBI Taxonomy" id="1166950"/>
    <lineage>
        <taxon>Bacteria</taxon>
        <taxon>Pseudomonadati</taxon>
        <taxon>Pseudomonadota</taxon>
        <taxon>Gammaproteobacteria</taxon>
        <taxon>Chromatiales</taxon>
        <taxon>Chromatiaceae</taxon>
        <taxon>Thiodictyon</taxon>
    </lineage>
</organism>
<dbReference type="PANTHER" id="PTHR33931">
    <property type="entry name" value="HOLIN-LIKE PROTEIN CIDA-RELATED"/>
    <property type="match status" value="1"/>
</dbReference>
<dbReference type="KEGG" id="tsy:THSYN_10530"/>
<protein>
    <submittedName>
        <fullName evidence="7">CidA/LrgA family protein</fullName>
    </submittedName>
</protein>
<dbReference type="RefSeq" id="WP_100919115.1">
    <property type="nucleotide sequence ID" value="NZ_CP020370.1"/>
</dbReference>
<evidence type="ECO:0000313" key="7">
    <source>
        <dbReference type="EMBL" id="AUB81342.1"/>
    </source>
</evidence>
<evidence type="ECO:0000256" key="3">
    <source>
        <dbReference type="ARBA" id="ARBA00022692"/>
    </source>
</evidence>
<dbReference type="Proteomes" id="UP000232638">
    <property type="component" value="Chromosome"/>
</dbReference>
<comment type="subcellular location">
    <subcellularLocation>
        <location evidence="1">Cell membrane</location>
        <topology evidence="1">Multi-pass membrane protein</topology>
    </subcellularLocation>
</comment>
<name>A0A2K8U6X0_9GAMM</name>
<dbReference type="InterPro" id="IPR005538">
    <property type="entry name" value="LrgA/CidA"/>
</dbReference>
<proteinExistence type="predicted"/>
<dbReference type="PANTHER" id="PTHR33931:SF2">
    <property type="entry name" value="HOLIN-LIKE PROTEIN CIDA"/>
    <property type="match status" value="1"/>
</dbReference>
<dbReference type="Pfam" id="PF03788">
    <property type="entry name" value="LrgA"/>
    <property type="match status" value="1"/>
</dbReference>
<keyword evidence="4 6" id="KW-1133">Transmembrane helix</keyword>
<evidence type="ECO:0000256" key="6">
    <source>
        <dbReference type="SAM" id="Phobius"/>
    </source>
</evidence>
<reference evidence="7 8" key="1">
    <citation type="submission" date="2017-03" db="EMBL/GenBank/DDBJ databases">
        <title>Complete genome sequence of Candidatus 'Thiodictyon syntrophicum' sp. nov. strain Cad16T, a photolithoautotroph purple sulfur bacterium isolated from an alpine meromictic lake.</title>
        <authorList>
            <person name="Luedin S.M."/>
            <person name="Pothier J.F."/>
            <person name="Danza F."/>
            <person name="Storelli N."/>
            <person name="Wittwer M."/>
            <person name="Tonolla M."/>
        </authorList>
    </citation>
    <scope>NUCLEOTIDE SEQUENCE [LARGE SCALE GENOMIC DNA]</scope>
    <source>
        <strain evidence="7 8">Cad16T</strain>
    </source>
</reference>
<feature type="transmembrane region" description="Helical" evidence="6">
    <location>
        <begin position="58"/>
        <end position="76"/>
    </location>
</feature>
<evidence type="ECO:0000313" key="8">
    <source>
        <dbReference type="Proteomes" id="UP000232638"/>
    </source>
</evidence>
<evidence type="ECO:0000256" key="1">
    <source>
        <dbReference type="ARBA" id="ARBA00004651"/>
    </source>
</evidence>
<dbReference type="GO" id="GO:0005886">
    <property type="term" value="C:plasma membrane"/>
    <property type="evidence" value="ECO:0007669"/>
    <property type="project" value="UniProtKB-SubCell"/>
</dbReference>
<feature type="transmembrane region" description="Helical" evidence="6">
    <location>
        <begin position="82"/>
        <end position="106"/>
    </location>
</feature>
<evidence type="ECO:0000256" key="5">
    <source>
        <dbReference type="ARBA" id="ARBA00023136"/>
    </source>
</evidence>